<proteinExistence type="predicted"/>
<evidence type="ECO:0000313" key="2">
    <source>
        <dbReference type="EMBL" id="KOF95078.1"/>
    </source>
</evidence>
<reference evidence="2" key="1">
    <citation type="submission" date="2015-07" db="EMBL/GenBank/DDBJ databases">
        <title>MeaNS - Measles Nucleotide Surveillance Program.</title>
        <authorList>
            <person name="Tran T."/>
            <person name="Druce J."/>
        </authorList>
    </citation>
    <scope>NUCLEOTIDE SEQUENCE</scope>
    <source>
        <strain evidence="2">UCB-OBI-ISO-001</strain>
        <tissue evidence="2">Gonad</tissue>
    </source>
</reference>
<feature type="compositionally biased region" description="Low complexity" evidence="1">
    <location>
        <begin position="62"/>
        <end position="79"/>
    </location>
</feature>
<protein>
    <submittedName>
        <fullName evidence="2">Uncharacterized protein</fullName>
    </submittedName>
</protein>
<evidence type="ECO:0000256" key="1">
    <source>
        <dbReference type="SAM" id="MobiDB-lite"/>
    </source>
</evidence>
<feature type="compositionally biased region" description="Basic residues" evidence="1">
    <location>
        <begin position="80"/>
        <end position="96"/>
    </location>
</feature>
<feature type="non-terminal residue" evidence="2">
    <location>
        <position position="1"/>
    </location>
</feature>
<dbReference type="AlphaFoldDB" id="A0A0L8I0P4"/>
<feature type="region of interest" description="Disordered" evidence="1">
    <location>
        <begin position="62"/>
        <end position="104"/>
    </location>
</feature>
<gene>
    <name evidence="2" type="ORF">OCBIM_22039615mg</name>
</gene>
<name>A0A0L8I0P4_OCTBM</name>
<organism evidence="2">
    <name type="scientific">Octopus bimaculoides</name>
    <name type="common">California two-spotted octopus</name>
    <dbReference type="NCBI Taxonomy" id="37653"/>
    <lineage>
        <taxon>Eukaryota</taxon>
        <taxon>Metazoa</taxon>
        <taxon>Spiralia</taxon>
        <taxon>Lophotrochozoa</taxon>
        <taxon>Mollusca</taxon>
        <taxon>Cephalopoda</taxon>
        <taxon>Coleoidea</taxon>
        <taxon>Octopodiformes</taxon>
        <taxon>Octopoda</taxon>
        <taxon>Incirrata</taxon>
        <taxon>Octopodidae</taxon>
        <taxon>Octopus</taxon>
    </lineage>
</organism>
<sequence length="141" mass="15628">LNSPLSSSAPLLSSVALTPSSLHFYPPSLFIDTLSIHTTSLPPHIHPTSSSHILIPHPHPHILTPTSSPHTHTSPSYPHTPHRHTTPHHSTPHHSTHTSTSQHLHHTPFAHPHIIIRTPTHLHIIDAHTYTHTRISTCQSH</sequence>
<accession>A0A0L8I0P4</accession>
<dbReference type="EMBL" id="KQ416810">
    <property type="protein sequence ID" value="KOF95078.1"/>
    <property type="molecule type" value="Genomic_DNA"/>
</dbReference>